<gene>
    <name evidence="1" type="ORF">NM688_g1216</name>
</gene>
<evidence type="ECO:0000313" key="1">
    <source>
        <dbReference type="EMBL" id="KAJ3557915.1"/>
    </source>
</evidence>
<protein>
    <submittedName>
        <fullName evidence="1">Uncharacterized protein</fullName>
    </submittedName>
</protein>
<organism evidence="1 2">
    <name type="scientific">Phlebia brevispora</name>
    <dbReference type="NCBI Taxonomy" id="194682"/>
    <lineage>
        <taxon>Eukaryota</taxon>
        <taxon>Fungi</taxon>
        <taxon>Dikarya</taxon>
        <taxon>Basidiomycota</taxon>
        <taxon>Agaricomycotina</taxon>
        <taxon>Agaricomycetes</taxon>
        <taxon>Polyporales</taxon>
        <taxon>Meruliaceae</taxon>
        <taxon>Phlebia</taxon>
    </lineage>
</organism>
<keyword evidence="2" id="KW-1185">Reference proteome</keyword>
<dbReference type="Proteomes" id="UP001148662">
    <property type="component" value="Unassembled WGS sequence"/>
</dbReference>
<reference evidence="1" key="1">
    <citation type="submission" date="2022-07" db="EMBL/GenBank/DDBJ databases">
        <title>Genome Sequence of Phlebia brevispora.</title>
        <authorList>
            <person name="Buettner E."/>
        </authorList>
    </citation>
    <scope>NUCLEOTIDE SEQUENCE</scope>
    <source>
        <strain evidence="1">MPL23</strain>
    </source>
</reference>
<proteinExistence type="predicted"/>
<dbReference type="EMBL" id="JANHOG010000122">
    <property type="protein sequence ID" value="KAJ3557915.1"/>
    <property type="molecule type" value="Genomic_DNA"/>
</dbReference>
<comment type="caution">
    <text evidence="1">The sequence shown here is derived from an EMBL/GenBank/DDBJ whole genome shotgun (WGS) entry which is preliminary data.</text>
</comment>
<evidence type="ECO:0000313" key="2">
    <source>
        <dbReference type="Proteomes" id="UP001148662"/>
    </source>
</evidence>
<name>A0ACC1TBU0_9APHY</name>
<sequence>MMNSKGSLFLDLLPTELLVGILERLPYEDLLSCKAVCRRLYTLVKECTSLQYTAQLAITGMEDNPRNTLSKSDKLIRLKDYRRIWDNLAAEDATFYKQHVPIRDGPAWELTGGVLSQNVGSRAIEFKQLPSRLRGIEEKTWKVEFGFDIRDFTADPGQDLLVVVQAMRKKECRVRFLSMSTGQRHREARHETVSFERRTISRPSTHEIRVNGPYVGVLVKEIHTAAGWCHLSVWDWRTAEEVYSVTHRYWSFCFFQDCFLLLAEFTPPEVQSQGSLVVVDLANTDAPPRRLDLLPCLAGATSIYNMELLCEPGSRWAPPSGQNPPFHVSREDRLIVLLVHVTDDRLAEDYALTFSMLASKLASYVDKSSAEKVNIPWCDWGTDTCRATESAFFWEGIWPCCVYGTKHVVQEDNHVVIYDFNPHAIREQLLPGPSPNGNVEVVTLRSQLEEQLFEGDIITTLPFRKIKTNLAISEIDSVMLSEDTIVIVEDEREKFRIASL</sequence>
<accession>A0ACC1TBU0</accession>